<feature type="transmembrane region" description="Helical" evidence="2">
    <location>
        <begin position="99"/>
        <end position="120"/>
    </location>
</feature>
<dbReference type="EMBL" id="CP029159">
    <property type="protein sequence ID" value="QKM66743.1"/>
    <property type="molecule type" value="Genomic_DNA"/>
</dbReference>
<dbReference type="Proteomes" id="UP000005940">
    <property type="component" value="Chromosome"/>
</dbReference>
<evidence type="ECO:0000256" key="2">
    <source>
        <dbReference type="SAM" id="Phobius"/>
    </source>
</evidence>
<protein>
    <submittedName>
        <fullName evidence="3">Serine/arginine repetitive matrix protein 2</fullName>
    </submittedName>
</protein>
<feature type="compositionally biased region" description="Low complexity" evidence="1">
    <location>
        <begin position="132"/>
        <end position="160"/>
    </location>
</feature>
<organism evidence="3 4">
    <name type="scientific">Streptomyces tsukubensis (strain DSM 42081 / NBRC 108919 / NRRL 18488 / 9993)</name>
    <dbReference type="NCBI Taxonomy" id="1114943"/>
    <lineage>
        <taxon>Bacteria</taxon>
        <taxon>Bacillati</taxon>
        <taxon>Actinomycetota</taxon>
        <taxon>Actinomycetes</taxon>
        <taxon>Kitasatosporales</taxon>
        <taxon>Streptomycetaceae</taxon>
        <taxon>Streptomyces</taxon>
    </lineage>
</organism>
<evidence type="ECO:0000313" key="3">
    <source>
        <dbReference type="EMBL" id="QKM66743.1"/>
    </source>
</evidence>
<sequence length="309" mass="31683">MSGGTYWNPETQRWEESEPPPYGPPPPYEPPPYGPSEAPGDGPPVPPPPPPSFPPAVPGPGPDPEPEFRIGGTTGRPFGGADGAVGTKDTGAVRRRPPAVVVVAAALAALAVASVLWFTAGPGADDDAKTPAAEPSTSETSGSSSAPSASADPSPSGSAAVPDGYEVLTDPVGFTLAVPEDWSRTTRGSSVFYLSPDGRSLVQVFEITEPGYTPVEAVEKADEGLAAQATDYLKHGLGPVAGGPENPSGDAAELLYAYSSTDAGGARQCIERVFTATDYTLYAVLTCAPAEENPDRRTLLDNALAHFAP</sequence>
<keyword evidence="2" id="KW-0472">Membrane</keyword>
<keyword evidence="2" id="KW-1133">Transmembrane helix</keyword>
<feature type="compositionally biased region" description="Pro residues" evidence="1">
    <location>
        <begin position="19"/>
        <end position="34"/>
    </location>
</feature>
<feature type="region of interest" description="Disordered" evidence="1">
    <location>
        <begin position="125"/>
        <end position="164"/>
    </location>
</feature>
<feature type="compositionally biased region" description="Gly residues" evidence="1">
    <location>
        <begin position="72"/>
        <end position="83"/>
    </location>
</feature>
<keyword evidence="4" id="KW-1185">Reference proteome</keyword>
<dbReference type="RefSeq" id="WP_006345714.1">
    <property type="nucleotide sequence ID" value="NZ_CP029159.1"/>
</dbReference>
<reference evidence="3 4" key="1">
    <citation type="journal article" date="2012" name="J. Bacteriol.">
        <title>Draft genome of Streptomyces tsukubaensis NRRL 18488, the producer of the clinically important immunosuppressant tacrolimus (FK506).</title>
        <authorList>
            <person name="Barreiro C."/>
            <person name="Prieto C."/>
            <person name="Sola-Landa A."/>
            <person name="Solera E."/>
            <person name="Martinez-Castro M."/>
            <person name="Perez-Redondo R."/>
            <person name="Garcia-Estrada C."/>
            <person name="Aparicio J.F."/>
            <person name="Fernandez-Martinez L.T."/>
            <person name="Santos-Aberturas J."/>
            <person name="Salehi-Najafabadi Z."/>
            <person name="Rodriguez-Garcia A."/>
            <person name="Tauch A."/>
            <person name="Martin J.F."/>
        </authorList>
    </citation>
    <scope>NUCLEOTIDE SEQUENCE [LARGE SCALE GENOMIC DNA]</scope>
    <source>
        <strain evidence="4">DSM 42081 / NBRC 108919 / NRRL 18488 / 9993</strain>
    </source>
</reference>
<accession>I2N8S3</accession>
<name>I2N8S3_STRT9</name>
<feature type="region of interest" description="Disordered" evidence="1">
    <location>
        <begin position="1"/>
        <end position="91"/>
    </location>
</feature>
<keyword evidence="2" id="KW-0812">Transmembrane</keyword>
<evidence type="ECO:0000256" key="1">
    <source>
        <dbReference type="SAM" id="MobiDB-lite"/>
    </source>
</evidence>
<evidence type="ECO:0000313" key="4">
    <source>
        <dbReference type="Proteomes" id="UP000005940"/>
    </source>
</evidence>
<dbReference type="AlphaFoldDB" id="I2N8S3"/>
<proteinExistence type="predicted"/>
<feature type="compositionally biased region" description="Pro residues" evidence="1">
    <location>
        <begin position="41"/>
        <end position="63"/>
    </location>
</feature>
<gene>
    <name evidence="3" type="ORF">STSU_005775</name>
</gene>